<evidence type="ECO:0000259" key="1">
    <source>
        <dbReference type="Pfam" id="PF17792"/>
    </source>
</evidence>
<comment type="caution">
    <text evidence="2">The sequence shown here is derived from an EMBL/GenBank/DDBJ whole genome shotgun (WGS) entry which is preliminary data.</text>
</comment>
<sequence>MKSLPANVLRILDANLNRLREGLRVLEDIRRYGFDDQPLAFKLKALRHEARLPDGFALLHARDIQNDVLKTTTHSEASRASLEGIALANIKRAQESARVLEELLKLEDSAQAERFKQIRYALYDIEKSLF</sequence>
<proteinExistence type="predicted"/>
<organism evidence="2 3">
    <name type="scientific">Sulfurospirillum tamanense</name>
    <dbReference type="NCBI Taxonomy" id="2813362"/>
    <lineage>
        <taxon>Bacteria</taxon>
        <taxon>Pseudomonadati</taxon>
        <taxon>Campylobacterota</taxon>
        <taxon>Epsilonproteobacteria</taxon>
        <taxon>Campylobacterales</taxon>
        <taxon>Sulfurospirillaceae</taxon>
        <taxon>Sulfurospirillum</taxon>
    </lineage>
</organism>
<evidence type="ECO:0000313" key="3">
    <source>
        <dbReference type="Proteomes" id="UP000703590"/>
    </source>
</evidence>
<keyword evidence="3" id="KW-1185">Reference proteome</keyword>
<reference evidence="3" key="1">
    <citation type="submission" date="2021-02" db="EMBL/GenBank/DDBJ databases">
        <title>Sulfurospirillum tamanensis sp. nov.</title>
        <authorList>
            <person name="Merkel A.Y."/>
        </authorList>
    </citation>
    <scope>NUCLEOTIDE SEQUENCE [LARGE SCALE GENOMIC DNA]</scope>
    <source>
        <strain evidence="3">T05b</strain>
    </source>
</reference>
<reference evidence="2 3" key="2">
    <citation type="submission" date="2021-02" db="EMBL/GenBank/DDBJ databases">
        <title>Sulfurospirillum tamanensis sp. nov.</title>
        <authorList>
            <person name="Frolova A."/>
            <person name="Merkel A."/>
            <person name="Slobodkin A."/>
        </authorList>
    </citation>
    <scope>NUCLEOTIDE SEQUENCE [LARGE SCALE GENOMIC DNA]</scope>
    <source>
        <strain evidence="2 3">T05b</strain>
    </source>
</reference>
<name>A0ABS2WRC6_9BACT</name>
<dbReference type="RefSeq" id="WP_205458643.1">
    <property type="nucleotide sequence ID" value="NZ_JAFHKK010000007.1"/>
</dbReference>
<dbReference type="Pfam" id="PF17792">
    <property type="entry name" value="ThiD2"/>
    <property type="match status" value="1"/>
</dbReference>
<evidence type="ECO:0000313" key="2">
    <source>
        <dbReference type="EMBL" id="MBN2964095.1"/>
    </source>
</evidence>
<dbReference type="InterPro" id="IPR041397">
    <property type="entry name" value="ThiD2"/>
</dbReference>
<feature type="domain" description="ThiD2" evidence="1">
    <location>
        <begin position="10"/>
        <end position="127"/>
    </location>
</feature>
<dbReference type="EMBL" id="JAFHKK010000007">
    <property type="protein sequence ID" value="MBN2964095.1"/>
    <property type="molecule type" value="Genomic_DNA"/>
</dbReference>
<protein>
    <submittedName>
        <fullName evidence="2">Thiamine-phosphate pyrophosphorylase</fullName>
    </submittedName>
</protein>
<gene>
    <name evidence="2" type="ORF">JWV37_04835</name>
</gene>
<accession>A0ABS2WRC6</accession>
<dbReference type="Proteomes" id="UP000703590">
    <property type="component" value="Unassembled WGS sequence"/>
</dbReference>